<reference evidence="1 2" key="1">
    <citation type="submission" date="2019-08" db="EMBL/GenBank/DDBJ databases">
        <title>Bradymonadales sp. TMQ2.</title>
        <authorList>
            <person name="Liang Q."/>
        </authorList>
    </citation>
    <scope>NUCLEOTIDE SEQUENCE [LARGE SCALE GENOMIC DNA]</scope>
    <source>
        <strain evidence="1 2">TMQ2</strain>
    </source>
</reference>
<dbReference type="EMBL" id="VOSL01000040">
    <property type="protein sequence ID" value="TXD37395.1"/>
    <property type="molecule type" value="Genomic_DNA"/>
</dbReference>
<dbReference type="AlphaFoldDB" id="A0A5C6XJE8"/>
<accession>A0A5C6XJE8</accession>
<comment type="caution">
    <text evidence="1">The sequence shown here is derived from an EMBL/GenBank/DDBJ whole genome shotgun (WGS) entry which is preliminary data.</text>
</comment>
<gene>
    <name evidence="1" type="ORF">FRC96_08240</name>
</gene>
<dbReference type="Proteomes" id="UP000321046">
    <property type="component" value="Unassembled WGS sequence"/>
</dbReference>
<proteinExistence type="predicted"/>
<evidence type="ECO:0008006" key="3">
    <source>
        <dbReference type="Google" id="ProtNLM"/>
    </source>
</evidence>
<evidence type="ECO:0000313" key="1">
    <source>
        <dbReference type="EMBL" id="TXD37395.1"/>
    </source>
</evidence>
<protein>
    <recommendedName>
        <fullName evidence="3">DNA polymerase III tau subunit domain-containing protein</fullName>
    </recommendedName>
</protein>
<evidence type="ECO:0000313" key="2">
    <source>
        <dbReference type="Proteomes" id="UP000321046"/>
    </source>
</evidence>
<organism evidence="1 2">
    <name type="scientific">Lujinxingia vulgaris</name>
    <dbReference type="NCBI Taxonomy" id="2600176"/>
    <lineage>
        <taxon>Bacteria</taxon>
        <taxon>Deltaproteobacteria</taxon>
        <taxon>Bradymonadales</taxon>
        <taxon>Lujinxingiaceae</taxon>
        <taxon>Lujinxingia</taxon>
    </lineage>
</organism>
<sequence>MRQSNAPVAAACEYAYVQRFEEGEVRLNFTEAFADIAQEDARKKTIEDAVKRIFGDDWRVVMEKIDVEAARGVTNLAEEREEDIRRRRAALVEEVRTDPVVAEAQKLFGAEDVRVSVKLFDE</sequence>
<name>A0A5C6XJE8_9DELT</name>